<dbReference type="PROSITE" id="PS00330">
    <property type="entry name" value="HEMOLYSIN_CALCIUM"/>
    <property type="match status" value="1"/>
</dbReference>
<evidence type="ECO:0000313" key="2">
    <source>
        <dbReference type="EMBL" id="CCD03649.1"/>
    </source>
</evidence>
<dbReference type="KEGG" id="abs:AZOBR_p470065"/>
<accession>A0A9P1K169</accession>
<dbReference type="GO" id="GO:0005509">
    <property type="term" value="F:calcium ion binding"/>
    <property type="evidence" value="ECO:0007669"/>
    <property type="project" value="InterPro"/>
</dbReference>
<geneLocation type="plasmid" evidence="2 3">
    <name>AZOBR_p4</name>
</geneLocation>
<dbReference type="AlphaFoldDB" id="A0A9P1K169"/>
<proteinExistence type="predicted"/>
<dbReference type="Gene3D" id="2.150.10.10">
    <property type="entry name" value="Serralysin-like metalloprotease, C-terminal"/>
    <property type="match status" value="1"/>
</dbReference>
<dbReference type="InterPro" id="IPR018511">
    <property type="entry name" value="Hemolysin-typ_Ca-bd_CS"/>
</dbReference>
<sequence>MSELTGTSGSDTLTGGNGDDTLDGYGGYDVLTGGAGNDTFRFSSLSDISNDWITDFAPGDRIDLSALNATFIGDGFFTGSPQNKGPAQIRTRADFTGPVLEIDSDGDGLPNRSIYVTGSVVLRQVDGLPGVLEATPGQSLTGTAAGGHVGRRWRSGHHQRWRRQRPAARFRRQGQPERR</sequence>
<dbReference type="Pfam" id="PF00353">
    <property type="entry name" value="HemolysinCabind"/>
    <property type="match status" value="1"/>
</dbReference>
<name>A0A9P1K169_9PROT</name>
<dbReference type="PRINTS" id="PR00313">
    <property type="entry name" value="CABNDNGRPT"/>
</dbReference>
<dbReference type="EMBL" id="HE577331">
    <property type="protein sequence ID" value="CCD03649.1"/>
    <property type="molecule type" value="Genomic_DNA"/>
</dbReference>
<evidence type="ECO:0000313" key="3">
    <source>
        <dbReference type="Proteomes" id="UP000007319"/>
    </source>
</evidence>
<keyword evidence="3" id="KW-1185">Reference proteome</keyword>
<dbReference type="SUPFAM" id="SSF51120">
    <property type="entry name" value="beta-Roll"/>
    <property type="match status" value="1"/>
</dbReference>
<dbReference type="GO" id="GO:0005615">
    <property type="term" value="C:extracellular space"/>
    <property type="evidence" value="ECO:0007669"/>
    <property type="project" value="InterPro"/>
</dbReference>
<feature type="compositionally biased region" description="Basic residues" evidence="1">
    <location>
        <begin position="149"/>
        <end position="172"/>
    </location>
</feature>
<feature type="region of interest" description="Disordered" evidence="1">
    <location>
        <begin position="140"/>
        <end position="179"/>
    </location>
</feature>
<reference evidence="2 3" key="1">
    <citation type="journal article" date="2011" name="PLoS Genet.">
        <title>Azospirillum genomes reveal transition of bacteria from aquatic to terrestrial environments.</title>
        <authorList>
            <person name="Wisniewski-Dye F."/>
            <person name="Borziak K."/>
            <person name="Khalsa-Moyers G."/>
            <person name="Alexandre G."/>
            <person name="Sukharnikov L.O."/>
            <person name="Wuichet K."/>
            <person name="Hurst G.B."/>
            <person name="McDonald W.H."/>
            <person name="Robertson J.S."/>
            <person name="Barbe V."/>
            <person name="Calteau A."/>
            <person name="Rouy Z."/>
            <person name="Mangenot S."/>
            <person name="Prigent-Combaret C."/>
            <person name="Normand P."/>
            <person name="Boyer M."/>
            <person name="Siguier P."/>
            <person name="Dessaux Y."/>
            <person name="Elmerich C."/>
            <person name="Condemine G."/>
            <person name="Krishnen G."/>
            <person name="Kennedy I."/>
            <person name="Paterson A.H."/>
            <person name="Gonzalez V."/>
            <person name="Mavingui P."/>
            <person name="Zhulin I.B."/>
        </authorList>
    </citation>
    <scope>NUCLEOTIDE SEQUENCE [LARGE SCALE GENOMIC DNA]</scope>
    <source>
        <strain evidence="2 3">Sp245</strain>
    </source>
</reference>
<dbReference type="Proteomes" id="UP000007319">
    <property type="component" value="Plasmid AZOBR_p4"/>
</dbReference>
<dbReference type="InterPro" id="IPR001343">
    <property type="entry name" value="Hemolysn_Ca-bd"/>
</dbReference>
<gene>
    <name evidence="2" type="ORF">AZOBR_p470065</name>
</gene>
<keyword evidence="2" id="KW-0614">Plasmid</keyword>
<organism evidence="2 3">
    <name type="scientific">Azospirillum baldaniorum</name>
    <dbReference type="NCBI Taxonomy" id="1064539"/>
    <lineage>
        <taxon>Bacteria</taxon>
        <taxon>Pseudomonadati</taxon>
        <taxon>Pseudomonadota</taxon>
        <taxon>Alphaproteobacteria</taxon>
        <taxon>Rhodospirillales</taxon>
        <taxon>Azospirillaceae</taxon>
        <taxon>Azospirillum</taxon>
    </lineage>
</organism>
<evidence type="ECO:0000256" key="1">
    <source>
        <dbReference type="SAM" id="MobiDB-lite"/>
    </source>
</evidence>
<dbReference type="InterPro" id="IPR011049">
    <property type="entry name" value="Serralysin-like_metalloprot_C"/>
</dbReference>
<protein>
    <submittedName>
        <fullName evidence="2">Uncharacterized protein</fullName>
    </submittedName>
</protein>